<dbReference type="InterPro" id="IPR029052">
    <property type="entry name" value="Metallo-depent_PP-like"/>
</dbReference>
<dbReference type="Gene3D" id="3.60.21.10">
    <property type="match status" value="1"/>
</dbReference>
<evidence type="ECO:0000313" key="4">
    <source>
        <dbReference type="Proteomes" id="UP000198641"/>
    </source>
</evidence>
<dbReference type="SUPFAM" id="SSF56300">
    <property type="entry name" value="Metallo-dependent phosphatases"/>
    <property type="match status" value="1"/>
</dbReference>
<proteinExistence type="inferred from homology"/>
<dbReference type="OrthoDB" id="9785951at2"/>
<dbReference type="AlphaFoldDB" id="A0A1G7SDH3"/>
<dbReference type="Proteomes" id="UP000198641">
    <property type="component" value="Unassembled WGS sequence"/>
</dbReference>
<accession>A0A1G7SDH3</accession>
<sequence>MDNDHVELDTSTDVPIGVIADTHGTLRDEALSMLEGCGLILHLGDVGSRDRDAAILSRLEELAPVFAVRGNVDTADWAEGIPWYRDLTVNGWRLHLVHDIADFDADTPCDAVLHGHSHKARNEWRDGRLLFNPGGAGRRRFSLPLTLGKLWADASALRGAILHLPL</sequence>
<feature type="domain" description="Calcineurin-like phosphoesterase" evidence="2">
    <location>
        <begin position="16"/>
        <end position="146"/>
    </location>
</feature>
<protein>
    <recommendedName>
        <fullName evidence="2">Calcineurin-like phosphoesterase domain-containing protein</fullName>
    </recommendedName>
</protein>
<dbReference type="STRING" id="284577.SAMN05216571_10697"/>
<evidence type="ECO:0000259" key="2">
    <source>
        <dbReference type="Pfam" id="PF12850"/>
    </source>
</evidence>
<dbReference type="InterPro" id="IPR024654">
    <property type="entry name" value="Calcineurin-like_PHP_lpxH"/>
</dbReference>
<gene>
    <name evidence="3" type="ORF">SAMN05216571_10697</name>
</gene>
<dbReference type="Pfam" id="PF12850">
    <property type="entry name" value="Metallophos_2"/>
    <property type="match status" value="1"/>
</dbReference>
<organism evidence="3 4">
    <name type="scientific">Onishia taeanensis</name>
    <dbReference type="NCBI Taxonomy" id="284577"/>
    <lineage>
        <taxon>Bacteria</taxon>
        <taxon>Pseudomonadati</taxon>
        <taxon>Pseudomonadota</taxon>
        <taxon>Gammaproteobacteria</taxon>
        <taxon>Oceanospirillales</taxon>
        <taxon>Halomonadaceae</taxon>
        <taxon>Onishia</taxon>
    </lineage>
</organism>
<name>A0A1G7SDH3_9GAMM</name>
<dbReference type="EMBL" id="FNCI01000006">
    <property type="protein sequence ID" value="SDG20942.1"/>
    <property type="molecule type" value="Genomic_DNA"/>
</dbReference>
<reference evidence="3 4" key="1">
    <citation type="submission" date="2016-10" db="EMBL/GenBank/DDBJ databases">
        <authorList>
            <person name="de Groot N.N."/>
        </authorList>
    </citation>
    <scope>NUCLEOTIDE SEQUENCE [LARGE SCALE GENOMIC DNA]</scope>
    <source>
        <strain evidence="3 4">BH539</strain>
    </source>
</reference>
<evidence type="ECO:0000313" key="3">
    <source>
        <dbReference type="EMBL" id="SDG20942.1"/>
    </source>
</evidence>
<dbReference type="RefSeq" id="WP_092525613.1">
    <property type="nucleotide sequence ID" value="NZ_FNCI01000006.1"/>
</dbReference>
<evidence type="ECO:0000256" key="1">
    <source>
        <dbReference type="ARBA" id="ARBA00008950"/>
    </source>
</evidence>
<comment type="similarity">
    <text evidence="1">Belongs to the metallophosphoesterase superfamily. YfcE family.</text>
</comment>
<keyword evidence="4" id="KW-1185">Reference proteome</keyword>